<name>A0A6C2D0G2_9RHOO</name>
<evidence type="ECO:0000256" key="1">
    <source>
        <dbReference type="ARBA" id="ARBA00005250"/>
    </source>
</evidence>
<evidence type="ECO:0000259" key="2">
    <source>
        <dbReference type="SMART" id="SM00849"/>
    </source>
</evidence>
<proteinExistence type="inferred from homology"/>
<comment type="similarity">
    <text evidence="1">Belongs to the metallo-beta-lactamase superfamily. Class-B beta-lactamase family.</text>
</comment>
<dbReference type="AlphaFoldDB" id="A0A6C2D0G2"/>
<keyword evidence="3" id="KW-0378">Hydrolase</keyword>
<comment type="caution">
    <text evidence="3">The sequence shown here is derived from an EMBL/GenBank/DDBJ whole genome shotgun (WGS) entry which is preliminary data.</text>
</comment>
<sequence length="316" mass="34113">MSRSARSLVALFTLGWALLLAAADMNYDLRPVRVAADTWVLTGLNEDFSFKNGGNIVNTGFIVTPAGVLVIDSGPSRAYGEQLRRAIARITDKPVVMVLNTHHHPDHFLGNQAFAPDTLAALPETIHGIHSEGGGFNENMYRLAGDWMAGTEVLAPTKPLTPGPLELGGHTLELIALKGHTGADLAIFDRSTGVLFAGDLVFHDRAPTTPHANIPAWQASLDQLDTLGFKVLVPGHGPVSLDAGPIRQTRAWLTWLDKALRQAAEDGLDMTEALALDLPAEFRRLAVVEAEYRRSVGQLFPAYELKALSHSGRPAQ</sequence>
<organism evidence="3 4">
    <name type="scientific">Zoogloea oleivorans</name>
    <dbReference type="NCBI Taxonomy" id="1552750"/>
    <lineage>
        <taxon>Bacteria</taxon>
        <taxon>Pseudomonadati</taxon>
        <taxon>Pseudomonadota</taxon>
        <taxon>Betaproteobacteria</taxon>
        <taxon>Rhodocyclales</taxon>
        <taxon>Zoogloeaceae</taxon>
        <taxon>Zoogloea</taxon>
    </lineage>
</organism>
<dbReference type="Gene3D" id="3.60.15.10">
    <property type="entry name" value="Ribonuclease Z/Hydroxyacylglutathione hydrolase-like"/>
    <property type="match status" value="1"/>
</dbReference>
<dbReference type="GO" id="GO:0017001">
    <property type="term" value="P:antibiotic catabolic process"/>
    <property type="evidence" value="ECO:0007669"/>
    <property type="project" value="UniProtKB-ARBA"/>
</dbReference>
<reference evidence="3 4" key="1">
    <citation type="submission" date="2019-01" db="EMBL/GenBank/DDBJ databases">
        <title>Zoogloea oleivorans genome sequencing and assembly.</title>
        <authorList>
            <person name="Tancsics A."/>
            <person name="Farkas M."/>
            <person name="Kriszt B."/>
            <person name="Maroti G."/>
            <person name="Horvath B."/>
        </authorList>
    </citation>
    <scope>NUCLEOTIDE SEQUENCE [LARGE SCALE GENOMIC DNA]</scope>
    <source>
        <strain evidence="3 4">Buc</strain>
    </source>
</reference>
<dbReference type="SUPFAM" id="SSF56281">
    <property type="entry name" value="Metallo-hydrolase/oxidoreductase"/>
    <property type="match status" value="1"/>
</dbReference>
<dbReference type="InterPro" id="IPR030811">
    <property type="entry name" value="SoxH-rel_PQQ_1"/>
</dbReference>
<dbReference type="InterPro" id="IPR001279">
    <property type="entry name" value="Metallo-B-lactamas"/>
</dbReference>
<evidence type="ECO:0000313" key="3">
    <source>
        <dbReference type="EMBL" id="TYC59930.1"/>
    </source>
</evidence>
<dbReference type="GO" id="GO:0016787">
    <property type="term" value="F:hydrolase activity"/>
    <property type="evidence" value="ECO:0007669"/>
    <property type="project" value="UniProtKB-KW"/>
</dbReference>
<dbReference type="OrthoDB" id="1273797at2"/>
<dbReference type="PANTHER" id="PTHR42951">
    <property type="entry name" value="METALLO-BETA-LACTAMASE DOMAIN-CONTAINING"/>
    <property type="match status" value="1"/>
</dbReference>
<dbReference type="InterPro" id="IPR050855">
    <property type="entry name" value="NDM-1-like"/>
</dbReference>
<protein>
    <submittedName>
        <fullName evidence="3">Quinoprotein relay system zinc metallohydrolase 1</fullName>
    </submittedName>
</protein>
<gene>
    <name evidence="3" type="ORF">ETQ85_07835</name>
</gene>
<accession>A0A6C2D0G2</accession>
<evidence type="ECO:0000313" key="4">
    <source>
        <dbReference type="Proteomes" id="UP000389128"/>
    </source>
</evidence>
<dbReference type="NCBIfam" id="TIGR04558">
    <property type="entry name" value="SoxH_rel_PQQ_1"/>
    <property type="match status" value="1"/>
</dbReference>
<dbReference type="Pfam" id="PF00753">
    <property type="entry name" value="Lactamase_B"/>
    <property type="match status" value="1"/>
</dbReference>
<dbReference type="RefSeq" id="WP_148578487.1">
    <property type="nucleotide sequence ID" value="NZ_SDKK01000006.1"/>
</dbReference>
<dbReference type="InterPro" id="IPR036866">
    <property type="entry name" value="RibonucZ/Hydroxyglut_hydro"/>
</dbReference>
<dbReference type="SMART" id="SM00849">
    <property type="entry name" value="Lactamase_B"/>
    <property type="match status" value="1"/>
</dbReference>
<dbReference type="CDD" id="cd16282">
    <property type="entry name" value="metallo-hydrolase-like_MBL-fold"/>
    <property type="match status" value="1"/>
</dbReference>
<feature type="domain" description="Metallo-beta-lactamase" evidence="2">
    <location>
        <begin position="56"/>
        <end position="236"/>
    </location>
</feature>
<dbReference type="PANTHER" id="PTHR42951:SF4">
    <property type="entry name" value="ACYL-COENZYME A THIOESTERASE MBLAC2"/>
    <property type="match status" value="1"/>
</dbReference>
<dbReference type="EMBL" id="SDKK01000006">
    <property type="protein sequence ID" value="TYC59930.1"/>
    <property type="molecule type" value="Genomic_DNA"/>
</dbReference>
<keyword evidence="4" id="KW-1185">Reference proteome</keyword>
<dbReference type="Proteomes" id="UP000389128">
    <property type="component" value="Unassembled WGS sequence"/>
</dbReference>